<dbReference type="GeneTree" id="ENSGT01120000272491"/>
<dbReference type="Ensembl" id="ENSPNYT00000023098.1">
    <property type="protein sequence ID" value="ENSPNYP00000022547.1"/>
    <property type="gene ID" value="ENSPNYG00000017016.1"/>
</dbReference>
<reference evidence="1" key="1">
    <citation type="submission" date="2023-09" db="UniProtKB">
        <authorList>
            <consortium name="Ensembl"/>
        </authorList>
    </citation>
    <scope>IDENTIFICATION</scope>
</reference>
<proteinExistence type="predicted"/>
<sequence>CRCRGVLECRVLKYLHHVGQNGVPGEQRPRVEVLSALRTDINPEVVFAKEHIDWPKEKWCDILWTDESKIVLIGRKGH</sequence>
<organism evidence="1">
    <name type="scientific">Pundamilia nyererei</name>
    <dbReference type="NCBI Taxonomy" id="303518"/>
    <lineage>
        <taxon>Eukaryota</taxon>
        <taxon>Metazoa</taxon>
        <taxon>Chordata</taxon>
        <taxon>Craniata</taxon>
        <taxon>Vertebrata</taxon>
        <taxon>Euteleostomi</taxon>
        <taxon>Actinopterygii</taxon>
        <taxon>Neopterygii</taxon>
        <taxon>Teleostei</taxon>
        <taxon>Neoteleostei</taxon>
        <taxon>Acanthomorphata</taxon>
        <taxon>Ovalentaria</taxon>
        <taxon>Cichlomorphae</taxon>
        <taxon>Cichliformes</taxon>
        <taxon>Cichlidae</taxon>
        <taxon>African cichlids</taxon>
        <taxon>Pseudocrenilabrinae</taxon>
        <taxon>Haplochromini</taxon>
        <taxon>Pundamilia</taxon>
    </lineage>
</organism>
<name>A0A3B4GHR8_9CICH</name>
<dbReference type="AlphaFoldDB" id="A0A3B4GHR8"/>
<evidence type="ECO:0000313" key="1">
    <source>
        <dbReference type="Ensembl" id="ENSPNYP00000022547.1"/>
    </source>
</evidence>
<protein>
    <submittedName>
        <fullName evidence="1">Uncharacterized protein</fullName>
    </submittedName>
</protein>
<accession>A0A3B4GHR8</accession>